<accession>A0A099JDW0</accession>
<keyword evidence="1" id="KW-0472">Membrane</keyword>
<feature type="transmembrane region" description="Helical" evidence="1">
    <location>
        <begin position="97"/>
        <end position="119"/>
    </location>
</feature>
<comment type="caution">
    <text evidence="2">The sequence shown here is derived from an EMBL/GenBank/DDBJ whole genome shotgun (WGS) entry which is preliminary data.</text>
</comment>
<protein>
    <submittedName>
        <fullName evidence="2">Uncharacterized protein</fullName>
    </submittedName>
</protein>
<proteinExistence type="predicted"/>
<dbReference type="EMBL" id="JPXF01000034">
    <property type="protein sequence ID" value="KGJ75673.1"/>
    <property type="molecule type" value="Genomic_DNA"/>
</dbReference>
<gene>
    <name evidence="3" type="ORF">BJ997_001668</name>
    <name evidence="2" type="ORF">GY21_09490</name>
</gene>
<evidence type="ECO:0000313" key="4">
    <source>
        <dbReference type="Proteomes" id="UP000029864"/>
    </source>
</evidence>
<sequence length="131" mass="13277">MSKRAVRVRSLAIPAGVLGVVLLVMSYGLATVGDFRLAYDRCTYAALPSGALRAEGSLVDSFASAVPIGYGCTWTAAEGGTVSATITNWPLTTGAGLGLLLVVVAGFALSRAALAAVPATTRITPGTHRPS</sequence>
<dbReference type="Proteomes" id="UP000561726">
    <property type="component" value="Unassembled WGS sequence"/>
</dbReference>
<dbReference type="AlphaFoldDB" id="A0A099JDW0"/>
<dbReference type="Proteomes" id="UP000029864">
    <property type="component" value="Unassembled WGS sequence"/>
</dbReference>
<evidence type="ECO:0000256" key="1">
    <source>
        <dbReference type="SAM" id="Phobius"/>
    </source>
</evidence>
<name>A0A099JDW0_9MICO</name>
<dbReference type="RefSeq" id="WP_183323353.1">
    <property type="nucleotide sequence ID" value="NZ_JACHBQ010000001.1"/>
</dbReference>
<keyword evidence="1" id="KW-1133">Transmembrane helix</keyword>
<organism evidence="2 4">
    <name type="scientific">Cryobacterium roopkundense</name>
    <dbReference type="NCBI Taxonomy" id="1001240"/>
    <lineage>
        <taxon>Bacteria</taxon>
        <taxon>Bacillati</taxon>
        <taxon>Actinomycetota</taxon>
        <taxon>Actinomycetes</taxon>
        <taxon>Micrococcales</taxon>
        <taxon>Microbacteriaceae</taxon>
        <taxon>Cryobacterium</taxon>
    </lineage>
</organism>
<evidence type="ECO:0000313" key="2">
    <source>
        <dbReference type="EMBL" id="KGJ75673.1"/>
    </source>
</evidence>
<feature type="transmembrane region" description="Helical" evidence="1">
    <location>
        <begin position="12"/>
        <end position="30"/>
    </location>
</feature>
<reference evidence="2 4" key="1">
    <citation type="submission" date="2014-08" db="EMBL/GenBank/DDBJ databases">
        <authorList>
            <person name="Sisinthy S."/>
        </authorList>
    </citation>
    <scope>NUCLEOTIDE SEQUENCE [LARGE SCALE GENOMIC DNA]</scope>
    <source>
        <strain evidence="2 4">RuG17</strain>
    </source>
</reference>
<reference evidence="3 5" key="2">
    <citation type="submission" date="2020-08" db="EMBL/GenBank/DDBJ databases">
        <title>Sequencing the genomes of 1000 actinobacteria strains.</title>
        <authorList>
            <person name="Klenk H.-P."/>
        </authorList>
    </citation>
    <scope>NUCLEOTIDE SEQUENCE [LARGE SCALE GENOMIC DNA]</scope>
    <source>
        <strain evidence="3 5">DSM 21065</strain>
    </source>
</reference>
<evidence type="ECO:0000313" key="5">
    <source>
        <dbReference type="Proteomes" id="UP000561726"/>
    </source>
</evidence>
<keyword evidence="1" id="KW-0812">Transmembrane</keyword>
<keyword evidence="4" id="KW-1185">Reference proteome</keyword>
<evidence type="ECO:0000313" key="3">
    <source>
        <dbReference type="EMBL" id="MBB5641120.1"/>
    </source>
</evidence>
<dbReference type="EMBL" id="JACHBQ010000001">
    <property type="protein sequence ID" value="MBB5641120.1"/>
    <property type="molecule type" value="Genomic_DNA"/>
</dbReference>